<evidence type="ECO:0000256" key="4">
    <source>
        <dbReference type="ARBA" id="ARBA00023125"/>
    </source>
</evidence>
<name>A0A7J7HS48_CAMSI</name>
<keyword evidence="4" id="KW-0238">DNA-binding</keyword>
<evidence type="ECO:0000256" key="2">
    <source>
        <dbReference type="ARBA" id="ARBA00022737"/>
    </source>
</evidence>
<feature type="domain" description="TF-B3" evidence="8">
    <location>
        <begin position="318"/>
        <end position="424"/>
    </location>
</feature>
<dbReference type="GO" id="GO:0005634">
    <property type="term" value="C:nucleus"/>
    <property type="evidence" value="ECO:0007669"/>
    <property type="project" value="UniProtKB-SubCell"/>
</dbReference>
<keyword evidence="6" id="KW-0539">Nucleus</keyword>
<evidence type="ECO:0000259" key="8">
    <source>
        <dbReference type="PROSITE" id="PS50863"/>
    </source>
</evidence>
<feature type="domain" description="TF-B3" evidence="8">
    <location>
        <begin position="14"/>
        <end position="107"/>
    </location>
</feature>
<keyword evidence="3" id="KW-0805">Transcription regulation</keyword>
<protein>
    <recommendedName>
        <fullName evidence="8">TF-B3 domain-containing protein</fullName>
    </recommendedName>
</protein>
<evidence type="ECO:0000313" key="10">
    <source>
        <dbReference type="Proteomes" id="UP000593564"/>
    </source>
</evidence>
<dbReference type="Gene3D" id="2.40.330.10">
    <property type="entry name" value="DNA-binding pseudobarrel domain"/>
    <property type="match status" value="2"/>
</dbReference>
<dbReference type="PANTHER" id="PTHR31674:SF62">
    <property type="entry name" value="B3 DOMAIN-CONTAINING PROTEIN REM14-RELATED"/>
    <property type="match status" value="1"/>
</dbReference>
<comment type="caution">
    <text evidence="9">The sequence shown here is derived from an EMBL/GenBank/DDBJ whole genome shotgun (WGS) entry which is preliminary data.</text>
</comment>
<keyword evidence="2" id="KW-0677">Repeat</keyword>
<comment type="subcellular location">
    <subcellularLocation>
        <location evidence="1">Nucleus</location>
    </subcellularLocation>
</comment>
<reference evidence="10" key="1">
    <citation type="journal article" date="2020" name="Nat. Commun.">
        <title>Genome assembly of wild tea tree DASZ reveals pedigree and selection history of tea varieties.</title>
        <authorList>
            <person name="Zhang W."/>
            <person name="Zhang Y."/>
            <person name="Qiu H."/>
            <person name="Guo Y."/>
            <person name="Wan H."/>
            <person name="Zhang X."/>
            <person name="Scossa F."/>
            <person name="Alseekh S."/>
            <person name="Zhang Q."/>
            <person name="Wang P."/>
            <person name="Xu L."/>
            <person name="Schmidt M.H."/>
            <person name="Jia X."/>
            <person name="Li D."/>
            <person name="Zhu A."/>
            <person name="Guo F."/>
            <person name="Chen W."/>
            <person name="Ni D."/>
            <person name="Usadel B."/>
            <person name="Fernie A.R."/>
            <person name="Wen W."/>
        </authorList>
    </citation>
    <scope>NUCLEOTIDE SEQUENCE [LARGE SCALE GENOMIC DNA]</scope>
    <source>
        <strain evidence="10">cv. G240</strain>
    </source>
</reference>
<dbReference type="GO" id="GO:0003677">
    <property type="term" value="F:DNA binding"/>
    <property type="evidence" value="ECO:0007669"/>
    <property type="project" value="UniProtKB-KW"/>
</dbReference>
<sequence length="425" mass="47840">MSSTDMEGKLLPISRHFFKVMVPGFLTKLSLPPAFCRKVSGEKSEEAVLTSSQGTWHVKTGKCSKGLICFNEGWDKFVGHHGLNLGDFVVFEHKADLHFNVSVFDSSACEKDFPASDQVFVPSISEREFPAKWGNDQRKRAHGDQVFDPSTCKKEISAKLDNDQIKRATGVQVPGKKEYPAKLGNDQRKSTRGDQVFDPSTCENEIHAKLGNDQRKRPHCDQMFDPSTCESEFIAKLANDQRRREPSDPAFDPSACEKEFPAKLGYDQRKRGPGDQINIHEHGKHIKTDVLFYVALAHIGKSPLEEAATYIPGGPHFVTTMSYGHGTSHYPKVYIPVKFLKESDLSENGSLTLRDPSGKPWPVKLHFSRSGFSGKSLQVYMTKGWYEFYTSNKLKDGDVCLFELNRTVTRGRPVMMDVRIFPLQT</sequence>
<dbReference type="SMART" id="SM01019">
    <property type="entry name" value="B3"/>
    <property type="match status" value="2"/>
</dbReference>
<keyword evidence="5" id="KW-0804">Transcription</keyword>
<proteinExistence type="predicted"/>
<evidence type="ECO:0000256" key="3">
    <source>
        <dbReference type="ARBA" id="ARBA00023015"/>
    </source>
</evidence>
<dbReference type="InterPro" id="IPR003340">
    <property type="entry name" value="B3_DNA-bd"/>
</dbReference>
<feature type="compositionally biased region" description="Basic and acidic residues" evidence="7">
    <location>
        <begin position="175"/>
        <end position="192"/>
    </location>
</feature>
<dbReference type="AlphaFoldDB" id="A0A7J7HS48"/>
<evidence type="ECO:0000256" key="7">
    <source>
        <dbReference type="SAM" id="MobiDB-lite"/>
    </source>
</evidence>
<dbReference type="CDD" id="cd10017">
    <property type="entry name" value="B3_DNA"/>
    <property type="match status" value="2"/>
</dbReference>
<dbReference type="InterPro" id="IPR015300">
    <property type="entry name" value="DNA-bd_pseudobarrel_sf"/>
</dbReference>
<evidence type="ECO:0000256" key="6">
    <source>
        <dbReference type="ARBA" id="ARBA00023242"/>
    </source>
</evidence>
<dbReference type="PANTHER" id="PTHR31674">
    <property type="entry name" value="B3 DOMAIN-CONTAINING PROTEIN REM-LIKE 3-RELATED"/>
    <property type="match status" value="1"/>
</dbReference>
<evidence type="ECO:0000256" key="5">
    <source>
        <dbReference type="ARBA" id="ARBA00023163"/>
    </source>
</evidence>
<dbReference type="Proteomes" id="UP000593564">
    <property type="component" value="Unassembled WGS sequence"/>
</dbReference>
<reference evidence="9 10" key="2">
    <citation type="submission" date="2020-07" db="EMBL/GenBank/DDBJ databases">
        <title>Genome assembly of wild tea tree DASZ reveals pedigree and selection history of tea varieties.</title>
        <authorList>
            <person name="Zhang W."/>
        </authorList>
    </citation>
    <scope>NUCLEOTIDE SEQUENCE [LARGE SCALE GENOMIC DNA]</scope>
    <source>
        <strain evidence="10">cv. G240</strain>
        <tissue evidence="9">Leaf</tissue>
    </source>
</reference>
<evidence type="ECO:0000256" key="1">
    <source>
        <dbReference type="ARBA" id="ARBA00004123"/>
    </source>
</evidence>
<feature type="region of interest" description="Disordered" evidence="7">
    <location>
        <begin position="171"/>
        <end position="202"/>
    </location>
</feature>
<dbReference type="InterPro" id="IPR039218">
    <property type="entry name" value="REM_fam"/>
</dbReference>
<dbReference type="EMBL" id="JACBKZ010000003">
    <property type="protein sequence ID" value="KAF5955693.1"/>
    <property type="molecule type" value="Genomic_DNA"/>
</dbReference>
<dbReference type="SUPFAM" id="SSF101936">
    <property type="entry name" value="DNA-binding pseudobarrel domain"/>
    <property type="match status" value="2"/>
</dbReference>
<keyword evidence="10" id="KW-1185">Reference proteome</keyword>
<organism evidence="9 10">
    <name type="scientific">Camellia sinensis</name>
    <name type="common">Tea plant</name>
    <name type="synonym">Thea sinensis</name>
    <dbReference type="NCBI Taxonomy" id="4442"/>
    <lineage>
        <taxon>Eukaryota</taxon>
        <taxon>Viridiplantae</taxon>
        <taxon>Streptophyta</taxon>
        <taxon>Embryophyta</taxon>
        <taxon>Tracheophyta</taxon>
        <taxon>Spermatophyta</taxon>
        <taxon>Magnoliopsida</taxon>
        <taxon>eudicotyledons</taxon>
        <taxon>Gunneridae</taxon>
        <taxon>Pentapetalae</taxon>
        <taxon>asterids</taxon>
        <taxon>Ericales</taxon>
        <taxon>Theaceae</taxon>
        <taxon>Camellia</taxon>
    </lineage>
</organism>
<dbReference type="PROSITE" id="PS50863">
    <property type="entry name" value="B3"/>
    <property type="match status" value="2"/>
</dbReference>
<accession>A0A7J7HS48</accession>
<gene>
    <name evidence="9" type="ORF">HYC85_008549</name>
</gene>
<evidence type="ECO:0000313" key="9">
    <source>
        <dbReference type="EMBL" id="KAF5955693.1"/>
    </source>
</evidence>
<dbReference type="Pfam" id="PF02362">
    <property type="entry name" value="B3"/>
    <property type="match status" value="2"/>
</dbReference>